<dbReference type="Proteomes" id="UP000831787">
    <property type="component" value="Chromosome"/>
</dbReference>
<feature type="transmembrane region" description="Helical" evidence="2">
    <location>
        <begin position="46"/>
        <end position="67"/>
    </location>
</feature>
<evidence type="ECO:0000313" key="3">
    <source>
        <dbReference type="EMBL" id="UOQ42671.1"/>
    </source>
</evidence>
<evidence type="ECO:0000256" key="2">
    <source>
        <dbReference type="SAM" id="Phobius"/>
    </source>
</evidence>
<dbReference type="RefSeq" id="WP_244707971.1">
    <property type="nucleotide sequence ID" value="NZ_CP095073.1"/>
</dbReference>
<keyword evidence="2" id="KW-0812">Transmembrane</keyword>
<keyword evidence="2" id="KW-0472">Membrane</keyword>
<feature type="region of interest" description="Disordered" evidence="1">
    <location>
        <begin position="14"/>
        <end position="44"/>
    </location>
</feature>
<evidence type="ECO:0008006" key="5">
    <source>
        <dbReference type="Google" id="ProtNLM"/>
    </source>
</evidence>
<reference evidence="3 4" key="1">
    <citation type="submission" date="2022-04" db="EMBL/GenBank/DDBJ databases">
        <title>Halobacillus sp. isolated from saltern.</title>
        <authorList>
            <person name="Won M."/>
            <person name="Lee C.-M."/>
            <person name="Woen H.-Y."/>
            <person name="Kwon S.-W."/>
        </authorList>
    </citation>
    <scope>NUCLEOTIDE SEQUENCE [LARGE SCALE GENOMIC DNA]</scope>
    <source>
        <strain evidence="3 4">SSBR10-3</strain>
    </source>
</reference>
<feature type="region of interest" description="Disordered" evidence="1">
    <location>
        <begin position="77"/>
        <end position="117"/>
    </location>
</feature>
<name>A0ABY4EKS0_9BACI</name>
<dbReference type="EMBL" id="CP095073">
    <property type="protein sequence ID" value="UOQ42671.1"/>
    <property type="molecule type" value="Genomic_DNA"/>
</dbReference>
<sequence length="372" mass="42174">MKRNDEELKKLLKRLPKMEDTKSKSDWYEAVADRSKPGKRKKNPRLMPVLSTLAALLVLVIAIPLFLQVVNQNKQMHESSDSSSSSTPEESAESKASDDKAFTLQSKEAPQESSEELQDLLISVRSGTMDTSVYSNEKTDVIIPVTFVPESEKQSDQVIPITESGLSNNLSDKFKLSYDQKSAVATAQFFSKDVEEEQAFIEAVRWEAEPLHAEKIKIKRPEQSDKQSKTQEVKPVSSQRYIFQLYQYKAELPKFFIPVKIDEHSSMQQALDQLHAPSRKKHVSAAVPDHVELKTVDREADTLMIEVRHGKWADRQEAFTTLQAVLLTAKQFGYKNVKFLNMGFTELGGYQVNKPIEVPDSFNPYVKSSSNQ</sequence>
<keyword evidence="4" id="KW-1185">Reference proteome</keyword>
<gene>
    <name evidence="3" type="ORF">MUN89_11880</name>
</gene>
<organism evidence="3 4">
    <name type="scientific">Halobacillus salinarum</name>
    <dbReference type="NCBI Taxonomy" id="2932257"/>
    <lineage>
        <taxon>Bacteria</taxon>
        <taxon>Bacillati</taxon>
        <taxon>Bacillota</taxon>
        <taxon>Bacilli</taxon>
        <taxon>Bacillales</taxon>
        <taxon>Bacillaceae</taxon>
        <taxon>Halobacillus</taxon>
    </lineage>
</organism>
<proteinExistence type="predicted"/>
<keyword evidence="2" id="KW-1133">Transmembrane helix</keyword>
<evidence type="ECO:0000256" key="1">
    <source>
        <dbReference type="SAM" id="MobiDB-lite"/>
    </source>
</evidence>
<protein>
    <recommendedName>
        <fullName evidence="5">Sigma-X negative effector</fullName>
    </recommendedName>
</protein>
<feature type="compositionally biased region" description="Basic and acidic residues" evidence="1">
    <location>
        <begin position="92"/>
        <end position="101"/>
    </location>
</feature>
<feature type="compositionally biased region" description="Polar residues" evidence="1">
    <location>
        <begin position="103"/>
        <end position="112"/>
    </location>
</feature>
<feature type="compositionally biased region" description="Basic and acidic residues" evidence="1">
    <location>
        <begin position="14"/>
        <end position="36"/>
    </location>
</feature>
<accession>A0ABY4EKS0</accession>
<evidence type="ECO:0000313" key="4">
    <source>
        <dbReference type="Proteomes" id="UP000831787"/>
    </source>
</evidence>